<evidence type="ECO:0000256" key="4">
    <source>
        <dbReference type="ARBA" id="ARBA00022729"/>
    </source>
</evidence>
<dbReference type="GeneID" id="103267260"/>
<keyword evidence="4 5" id="KW-0732">Signal</keyword>
<keyword evidence="3" id="KW-0964">Secreted</keyword>
<comment type="similarity">
    <text evidence="2">Belongs to the pancreatic ribonuclease family.</text>
</comment>
<dbReference type="PANTHER" id="PTHR11437">
    <property type="entry name" value="RIBONUCLEASE"/>
    <property type="match status" value="1"/>
</dbReference>
<dbReference type="KEGG" id="csyr:103267260"/>
<evidence type="ECO:0000256" key="1">
    <source>
        <dbReference type="ARBA" id="ARBA00004613"/>
    </source>
</evidence>
<keyword evidence="7" id="KW-1185">Reference proteome</keyword>
<evidence type="ECO:0000313" key="8">
    <source>
        <dbReference type="RefSeq" id="XP_008063058.1"/>
    </source>
</evidence>
<dbReference type="PANTHER" id="PTHR11437:SF20">
    <property type="entry name" value="INACTIVE RIBONUCLEASE-LIKE PROTEIN 12-RELATED"/>
    <property type="match status" value="1"/>
</dbReference>
<dbReference type="GO" id="GO:0003676">
    <property type="term" value="F:nucleic acid binding"/>
    <property type="evidence" value="ECO:0007669"/>
    <property type="project" value="InterPro"/>
</dbReference>
<evidence type="ECO:0000259" key="6">
    <source>
        <dbReference type="SMART" id="SM00092"/>
    </source>
</evidence>
<protein>
    <submittedName>
        <fullName evidence="8">Probable inactive ribonuclease-like protein 12</fullName>
    </submittedName>
</protein>
<evidence type="ECO:0000256" key="5">
    <source>
        <dbReference type="SAM" id="SignalP"/>
    </source>
</evidence>
<dbReference type="PRINTS" id="PR00794">
    <property type="entry name" value="RIBONUCLEASE"/>
</dbReference>
<evidence type="ECO:0000313" key="7">
    <source>
        <dbReference type="Proteomes" id="UP000189704"/>
    </source>
</evidence>
<organism evidence="7 8">
    <name type="scientific">Carlito syrichta</name>
    <name type="common">Philippine tarsier</name>
    <name type="synonym">Tarsius syrichta</name>
    <dbReference type="NCBI Taxonomy" id="1868482"/>
    <lineage>
        <taxon>Eukaryota</taxon>
        <taxon>Metazoa</taxon>
        <taxon>Chordata</taxon>
        <taxon>Craniata</taxon>
        <taxon>Vertebrata</taxon>
        <taxon>Euteleostomi</taxon>
        <taxon>Mammalia</taxon>
        <taxon>Eutheria</taxon>
        <taxon>Euarchontoglires</taxon>
        <taxon>Primates</taxon>
        <taxon>Haplorrhini</taxon>
        <taxon>Tarsiiformes</taxon>
        <taxon>Tarsiidae</taxon>
        <taxon>Carlito</taxon>
    </lineage>
</organism>
<dbReference type="InterPro" id="IPR036816">
    <property type="entry name" value="RNaseA-like_dom_sf"/>
</dbReference>
<accession>A0A1U7U2U5</accession>
<dbReference type="SUPFAM" id="SSF54076">
    <property type="entry name" value="RNase A-like"/>
    <property type="match status" value="1"/>
</dbReference>
<sequence>MIIMVMIFFLLLFWENEVNEEVVISTLEHLHVDYPQTDVPVPSRYCNYLIIQRTIRQPDHTCRKEHVFIHERPQKINSICHSPKKAACQNRSTIFCFQSETKFKMTVCRLIEGTRYPACNYRITPIEGFVLVICDNLGPVTFQGYVE</sequence>
<dbReference type="GO" id="GO:0005576">
    <property type="term" value="C:extracellular region"/>
    <property type="evidence" value="ECO:0007669"/>
    <property type="project" value="UniProtKB-SubCell"/>
</dbReference>
<dbReference type="CDD" id="cd00163">
    <property type="entry name" value="RNase_A"/>
    <property type="match status" value="1"/>
</dbReference>
<dbReference type="GO" id="GO:0050830">
    <property type="term" value="P:defense response to Gram-positive bacterium"/>
    <property type="evidence" value="ECO:0007669"/>
    <property type="project" value="TreeGrafter"/>
</dbReference>
<dbReference type="OrthoDB" id="9824991at2759"/>
<feature type="domain" description="Ribonuclease A-domain" evidence="6">
    <location>
        <begin position="20"/>
        <end position="146"/>
    </location>
</feature>
<feature type="signal peptide" evidence="5">
    <location>
        <begin position="1"/>
        <end position="20"/>
    </location>
</feature>
<gene>
    <name evidence="8" type="primary">RNASE12</name>
</gene>
<dbReference type="AlphaFoldDB" id="A0A1U7U2U5"/>
<dbReference type="SMART" id="SM00092">
    <property type="entry name" value="RNAse_Pc"/>
    <property type="match status" value="1"/>
</dbReference>
<feature type="chain" id="PRO_5010565441" evidence="5">
    <location>
        <begin position="21"/>
        <end position="147"/>
    </location>
</feature>
<dbReference type="Proteomes" id="UP000189704">
    <property type="component" value="Unplaced"/>
</dbReference>
<dbReference type="Pfam" id="PF00074">
    <property type="entry name" value="RnaseA"/>
    <property type="match status" value="1"/>
</dbReference>
<dbReference type="RefSeq" id="XP_008063058.1">
    <property type="nucleotide sequence ID" value="XM_008064867.1"/>
</dbReference>
<dbReference type="GO" id="GO:0004540">
    <property type="term" value="F:RNA nuclease activity"/>
    <property type="evidence" value="ECO:0007669"/>
    <property type="project" value="TreeGrafter"/>
</dbReference>
<dbReference type="CTD" id="493901"/>
<dbReference type="InterPro" id="IPR001427">
    <property type="entry name" value="RNaseA"/>
</dbReference>
<proteinExistence type="inferred from homology"/>
<evidence type="ECO:0000256" key="2">
    <source>
        <dbReference type="ARBA" id="ARBA00005600"/>
    </source>
</evidence>
<dbReference type="Gene3D" id="3.10.130.10">
    <property type="entry name" value="Ribonuclease A-like domain"/>
    <property type="match status" value="1"/>
</dbReference>
<name>A0A1U7U2U5_CARSF</name>
<reference evidence="8" key="1">
    <citation type="submission" date="2025-08" db="UniProtKB">
        <authorList>
            <consortium name="RefSeq"/>
        </authorList>
    </citation>
    <scope>IDENTIFICATION</scope>
</reference>
<evidence type="ECO:0000256" key="3">
    <source>
        <dbReference type="ARBA" id="ARBA00022525"/>
    </source>
</evidence>
<comment type="subcellular location">
    <subcellularLocation>
        <location evidence="1">Secreted</location>
    </subcellularLocation>
</comment>
<dbReference type="FunFam" id="3.10.130.10:FF:000002">
    <property type="entry name" value="Inactive ribonuclease-like protein 10"/>
    <property type="match status" value="1"/>
</dbReference>
<dbReference type="InterPro" id="IPR023412">
    <property type="entry name" value="RNaseA_domain"/>
</dbReference>